<proteinExistence type="predicted"/>
<feature type="region of interest" description="Disordered" evidence="1">
    <location>
        <begin position="16"/>
        <end position="45"/>
    </location>
</feature>
<dbReference type="AlphaFoldDB" id="A0A6J8DCH4"/>
<dbReference type="EMBL" id="CACVKT020007206">
    <property type="protein sequence ID" value="CAC5406368.1"/>
    <property type="molecule type" value="Genomic_DNA"/>
</dbReference>
<gene>
    <name evidence="2" type="ORF">MCOR_39950</name>
</gene>
<dbReference type="Proteomes" id="UP000507470">
    <property type="component" value="Unassembled WGS sequence"/>
</dbReference>
<accession>A0A6J8DCH4</accession>
<dbReference type="PANTHER" id="PTHR36981">
    <property type="entry name" value="ZGC:195170"/>
    <property type="match status" value="1"/>
</dbReference>
<dbReference type="PANTHER" id="PTHR36981:SF3">
    <property type="entry name" value="UBIQUITIN-LIKE PROTEASE FAMILY PROFILE DOMAIN-CONTAINING PROTEIN"/>
    <property type="match status" value="1"/>
</dbReference>
<reference evidence="2 3" key="1">
    <citation type="submission" date="2020-06" db="EMBL/GenBank/DDBJ databases">
        <authorList>
            <person name="Li R."/>
            <person name="Bekaert M."/>
        </authorList>
    </citation>
    <scope>NUCLEOTIDE SEQUENCE [LARGE SCALE GENOMIC DNA]</scope>
    <source>
        <strain evidence="3">wild</strain>
    </source>
</reference>
<organism evidence="2 3">
    <name type="scientific">Mytilus coruscus</name>
    <name type="common">Sea mussel</name>
    <dbReference type="NCBI Taxonomy" id="42192"/>
    <lineage>
        <taxon>Eukaryota</taxon>
        <taxon>Metazoa</taxon>
        <taxon>Spiralia</taxon>
        <taxon>Lophotrochozoa</taxon>
        <taxon>Mollusca</taxon>
        <taxon>Bivalvia</taxon>
        <taxon>Autobranchia</taxon>
        <taxon>Pteriomorphia</taxon>
        <taxon>Mytilida</taxon>
        <taxon>Mytiloidea</taxon>
        <taxon>Mytilidae</taxon>
        <taxon>Mytilinae</taxon>
        <taxon>Mytilus</taxon>
    </lineage>
</organism>
<keyword evidence="3" id="KW-1185">Reference proteome</keyword>
<sequence>MRSYFRSHHVCTAQAVGQEEEKSANSGGSFSKEKANQRVPATTSVPAPRLPQQLYQLPVLLGHTQCCILRQGWHKYQCNKTENENKICTEKSRRKPTPMMMKKERKVKKNGSASGIKTKIYVKTAAEEITNNENNTIIEYINFSSQFDIDETSDLVTTGEQVVDTTKIVEDILDAHQENEDKVPNTTVDEDSVQPETSVIHIVIVLDELVLEVDRQMREDMLVDPHNNYNRGNSHAAFRQYVLRIHGQLGAGNRRVIPSCVVGENQRDPCFEENSACIRFRPLLHWKIDPNNMTYQTCINEIVDLDSRRGSIFTAYHFVPLVFKQTTGSKNETEWEESMETTVGELEKKTLLIKKGQALEDLQ</sequence>
<evidence type="ECO:0000256" key="1">
    <source>
        <dbReference type="SAM" id="MobiDB-lite"/>
    </source>
</evidence>
<name>A0A6J8DCH4_MYTCO</name>
<protein>
    <submittedName>
        <fullName evidence="2">Uncharacterized protein</fullName>
    </submittedName>
</protein>
<evidence type="ECO:0000313" key="2">
    <source>
        <dbReference type="EMBL" id="CAC5406368.1"/>
    </source>
</evidence>
<evidence type="ECO:0000313" key="3">
    <source>
        <dbReference type="Proteomes" id="UP000507470"/>
    </source>
</evidence>